<comment type="caution">
    <text evidence="1">The sequence shown here is derived from an EMBL/GenBank/DDBJ whole genome shotgun (WGS) entry which is preliminary data.</text>
</comment>
<name>A0A3L6E2Y5_MAIZE</name>
<feature type="non-terminal residue" evidence="1">
    <location>
        <position position="1"/>
    </location>
</feature>
<evidence type="ECO:0000313" key="2">
    <source>
        <dbReference type="Proteomes" id="UP000251960"/>
    </source>
</evidence>
<proteinExistence type="predicted"/>
<gene>
    <name evidence="1" type="ORF">Zm00014a_018831</name>
</gene>
<reference evidence="1 2" key="1">
    <citation type="journal article" date="2018" name="Nat. Genet.">
        <title>Extensive intraspecific gene order and gene structural variations between Mo17 and other maize genomes.</title>
        <authorList>
            <person name="Sun S."/>
            <person name="Zhou Y."/>
            <person name="Chen J."/>
            <person name="Shi J."/>
            <person name="Zhao H."/>
            <person name="Zhao H."/>
            <person name="Song W."/>
            <person name="Zhang M."/>
            <person name="Cui Y."/>
            <person name="Dong X."/>
            <person name="Liu H."/>
            <person name="Ma X."/>
            <person name="Jiao Y."/>
            <person name="Wang B."/>
            <person name="Wei X."/>
            <person name="Stein J.C."/>
            <person name="Glaubitz J.C."/>
            <person name="Lu F."/>
            <person name="Yu G."/>
            <person name="Liang C."/>
            <person name="Fengler K."/>
            <person name="Li B."/>
            <person name="Rafalski A."/>
            <person name="Schnable P.S."/>
            <person name="Ware D.H."/>
            <person name="Buckler E.S."/>
            <person name="Lai J."/>
        </authorList>
    </citation>
    <scope>NUCLEOTIDE SEQUENCE [LARGE SCALE GENOMIC DNA]</scope>
    <source>
        <strain evidence="2">cv. Missouri 17</strain>
        <tissue evidence="1">Seedling</tissue>
    </source>
</reference>
<dbReference type="EMBL" id="NCVQ01000008">
    <property type="protein sequence ID" value="PWZ14251.1"/>
    <property type="molecule type" value="Genomic_DNA"/>
</dbReference>
<dbReference type="Proteomes" id="UP000251960">
    <property type="component" value="Chromosome 7"/>
</dbReference>
<evidence type="ECO:0000313" key="1">
    <source>
        <dbReference type="EMBL" id="PWZ14251.1"/>
    </source>
</evidence>
<organism evidence="1 2">
    <name type="scientific">Zea mays</name>
    <name type="common">Maize</name>
    <dbReference type="NCBI Taxonomy" id="4577"/>
    <lineage>
        <taxon>Eukaryota</taxon>
        <taxon>Viridiplantae</taxon>
        <taxon>Streptophyta</taxon>
        <taxon>Embryophyta</taxon>
        <taxon>Tracheophyta</taxon>
        <taxon>Spermatophyta</taxon>
        <taxon>Magnoliopsida</taxon>
        <taxon>Liliopsida</taxon>
        <taxon>Poales</taxon>
        <taxon>Poaceae</taxon>
        <taxon>PACMAD clade</taxon>
        <taxon>Panicoideae</taxon>
        <taxon>Andropogonodae</taxon>
        <taxon>Andropogoneae</taxon>
        <taxon>Tripsacinae</taxon>
        <taxon>Zea</taxon>
    </lineage>
</organism>
<sequence length="20" mass="2219">SWKISSRLASRLELGSFPAL</sequence>
<dbReference type="AlphaFoldDB" id="A0A3L6E2Y5"/>
<accession>A0A3L6E2Y5</accession>
<protein>
    <submittedName>
        <fullName evidence="1">Uncharacterized protein</fullName>
    </submittedName>
</protein>